<evidence type="ECO:0000256" key="2">
    <source>
        <dbReference type="ARBA" id="ARBA00022737"/>
    </source>
</evidence>
<evidence type="ECO:0000259" key="3">
    <source>
        <dbReference type="Pfam" id="PF08263"/>
    </source>
</evidence>
<gene>
    <name evidence="4" type="ORF">C3L33_07762</name>
</gene>
<dbReference type="Gene3D" id="3.80.10.10">
    <property type="entry name" value="Ribonuclease Inhibitor"/>
    <property type="match status" value="1"/>
</dbReference>
<dbReference type="OrthoDB" id="676979at2759"/>
<evidence type="ECO:0000256" key="1">
    <source>
        <dbReference type="ARBA" id="ARBA00022614"/>
    </source>
</evidence>
<reference evidence="4" key="1">
    <citation type="journal article" date="2019" name="Genome Biol. Evol.">
        <title>The Rhododendron genome and chromosomal organization provide insight into shared whole-genome duplications across the heath family (Ericaceae).</title>
        <authorList>
            <person name="Soza V.L."/>
            <person name="Lindsley D."/>
            <person name="Waalkes A."/>
            <person name="Ramage E."/>
            <person name="Patwardhan R.P."/>
            <person name="Burton J.N."/>
            <person name="Adey A."/>
            <person name="Kumar A."/>
            <person name="Qiu R."/>
            <person name="Shendure J."/>
            <person name="Hall B."/>
        </authorList>
    </citation>
    <scope>NUCLEOTIDE SEQUENCE</scope>
    <source>
        <strain evidence="4">RSF 1966-606</strain>
    </source>
</reference>
<dbReference type="AlphaFoldDB" id="A0A6A4LW36"/>
<sequence length="74" mass="7948">MVFRTPLVCFIAAAIVCSVSVGVLLADQSLEVHSEALKAFKNSITNDPFGALVDWTDARHHCNWSGISCDPASN</sequence>
<keyword evidence="1" id="KW-0433">Leucine-rich repeat</keyword>
<feature type="non-terminal residue" evidence="4">
    <location>
        <position position="74"/>
    </location>
</feature>
<proteinExistence type="predicted"/>
<feature type="non-terminal residue" evidence="4">
    <location>
        <position position="1"/>
    </location>
</feature>
<dbReference type="InterPro" id="IPR013210">
    <property type="entry name" value="LRR_N_plant-typ"/>
</dbReference>
<dbReference type="EMBL" id="QEFC01001058">
    <property type="protein sequence ID" value="KAE9460334.1"/>
    <property type="molecule type" value="Genomic_DNA"/>
</dbReference>
<keyword evidence="2" id="KW-0677">Repeat</keyword>
<organism evidence="4">
    <name type="scientific">Rhododendron williamsianum</name>
    <dbReference type="NCBI Taxonomy" id="262921"/>
    <lineage>
        <taxon>Eukaryota</taxon>
        <taxon>Viridiplantae</taxon>
        <taxon>Streptophyta</taxon>
        <taxon>Embryophyta</taxon>
        <taxon>Tracheophyta</taxon>
        <taxon>Spermatophyta</taxon>
        <taxon>Magnoliopsida</taxon>
        <taxon>eudicotyledons</taxon>
        <taxon>Gunneridae</taxon>
        <taxon>Pentapetalae</taxon>
        <taxon>asterids</taxon>
        <taxon>Ericales</taxon>
        <taxon>Ericaceae</taxon>
        <taxon>Ericoideae</taxon>
        <taxon>Rhodoreae</taxon>
        <taxon>Rhododendron</taxon>
    </lineage>
</organism>
<evidence type="ECO:0000313" key="4">
    <source>
        <dbReference type="EMBL" id="KAE9460334.1"/>
    </source>
</evidence>
<feature type="domain" description="Leucine-rich repeat-containing N-terminal plant-type" evidence="3">
    <location>
        <begin position="35"/>
        <end position="70"/>
    </location>
</feature>
<dbReference type="InterPro" id="IPR032675">
    <property type="entry name" value="LRR_dom_sf"/>
</dbReference>
<name>A0A6A4LW36_9ERIC</name>
<protein>
    <recommendedName>
        <fullName evidence="3">Leucine-rich repeat-containing N-terminal plant-type domain-containing protein</fullName>
    </recommendedName>
</protein>
<comment type="caution">
    <text evidence="4">The sequence shown here is derived from an EMBL/GenBank/DDBJ whole genome shotgun (WGS) entry which is preliminary data.</text>
</comment>
<accession>A0A6A4LW36</accession>
<dbReference type="Pfam" id="PF08263">
    <property type="entry name" value="LRRNT_2"/>
    <property type="match status" value="1"/>
</dbReference>